<dbReference type="EMBL" id="JACDTQ010000773">
    <property type="protein sequence ID" value="KAF5926111.1"/>
    <property type="molecule type" value="Genomic_DNA"/>
</dbReference>
<dbReference type="InterPro" id="IPR008996">
    <property type="entry name" value="IL1/FGF"/>
</dbReference>
<comment type="similarity">
    <text evidence="2">Belongs to the IL-1 family.</text>
</comment>
<dbReference type="GO" id="GO:0019221">
    <property type="term" value="P:cytokine-mediated signaling pathway"/>
    <property type="evidence" value="ECO:0007669"/>
    <property type="project" value="TreeGrafter"/>
</dbReference>
<dbReference type="Gene3D" id="2.80.10.50">
    <property type="match status" value="1"/>
</dbReference>
<reference evidence="4 5" key="1">
    <citation type="journal article" date="2020" name="Mol. Biol. Evol.">
        <title>Interspecific Gene Flow and the Evolution of Specialization in Black and White Rhinoceros.</title>
        <authorList>
            <person name="Moodley Y."/>
            <person name="Westbury M.V."/>
            <person name="Russo I.M."/>
            <person name="Gopalakrishnan S."/>
            <person name="Rakotoarivelo A."/>
            <person name="Olsen R.A."/>
            <person name="Prost S."/>
            <person name="Tunstall T."/>
            <person name="Ryder O.A."/>
            <person name="Dalen L."/>
            <person name="Bruford M.W."/>
        </authorList>
    </citation>
    <scope>NUCLEOTIDE SEQUENCE [LARGE SCALE GENOMIC DNA]</scope>
    <source>
        <strain evidence="4">SBR-YM</strain>
        <tissue evidence="4">Skin</tissue>
    </source>
</reference>
<comment type="subcellular location">
    <subcellularLocation>
        <location evidence="1">Secreted</location>
    </subcellularLocation>
</comment>
<organism evidence="4 5">
    <name type="scientific">Diceros bicornis minor</name>
    <name type="common">South-central black rhinoceros</name>
    <dbReference type="NCBI Taxonomy" id="77932"/>
    <lineage>
        <taxon>Eukaryota</taxon>
        <taxon>Metazoa</taxon>
        <taxon>Chordata</taxon>
        <taxon>Craniata</taxon>
        <taxon>Vertebrata</taxon>
        <taxon>Euteleostomi</taxon>
        <taxon>Mammalia</taxon>
        <taxon>Eutheria</taxon>
        <taxon>Laurasiatheria</taxon>
        <taxon>Perissodactyla</taxon>
        <taxon>Rhinocerotidae</taxon>
        <taxon>Diceros</taxon>
    </lineage>
</organism>
<dbReference type="PANTHER" id="PTHR10078">
    <property type="entry name" value="INTERLEUKIN-1 FAMILY MEMBER"/>
    <property type="match status" value="1"/>
</dbReference>
<dbReference type="GO" id="GO:0005615">
    <property type="term" value="C:extracellular space"/>
    <property type="evidence" value="ECO:0007669"/>
    <property type="project" value="InterPro"/>
</dbReference>
<keyword evidence="3" id="KW-0964">Secreted</keyword>
<accession>A0A7J7FDS7</accession>
<dbReference type="GO" id="GO:0010628">
    <property type="term" value="P:positive regulation of gene expression"/>
    <property type="evidence" value="ECO:0007669"/>
    <property type="project" value="TreeGrafter"/>
</dbReference>
<dbReference type="GO" id="GO:0005125">
    <property type="term" value="F:cytokine activity"/>
    <property type="evidence" value="ECO:0007669"/>
    <property type="project" value="InterPro"/>
</dbReference>
<dbReference type="GO" id="GO:0045582">
    <property type="term" value="P:positive regulation of T cell differentiation"/>
    <property type="evidence" value="ECO:0007669"/>
    <property type="project" value="TreeGrafter"/>
</dbReference>
<evidence type="ECO:0000313" key="5">
    <source>
        <dbReference type="Proteomes" id="UP000551758"/>
    </source>
</evidence>
<dbReference type="Proteomes" id="UP000551758">
    <property type="component" value="Unassembled WGS sequence"/>
</dbReference>
<dbReference type="InterPro" id="IPR000975">
    <property type="entry name" value="IL-1_fam"/>
</dbReference>
<evidence type="ECO:0000256" key="3">
    <source>
        <dbReference type="ARBA" id="ARBA00022525"/>
    </source>
</evidence>
<dbReference type="SUPFAM" id="SSF50353">
    <property type="entry name" value="Cytokine"/>
    <property type="match status" value="1"/>
</dbReference>
<evidence type="ECO:0000256" key="1">
    <source>
        <dbReference type="ARBA" id="ARBA00004613"/>
    </source>
</evidence>
<evidence type="ECO:0000313" key="4">
    <source>
        <dbReference type="EMBL" id="KAF5926111.1"/>
    </source>
</evidence>
<dbReference type="PANTHER" id="PTHR10078:SF24">
    <property type="entry name" value="INTERLEUKIN-36 BETA"/>
    <property type="match status" value="1"/>
</dbReference>
<dbReference type="GO" id="GO:0002437">
    <property type="term" value="P:inflammatory response to antigenic stimulus"/>
    <property type="evidence" value="ECO:0007669"/>
    <property type="project" value="TreeGrafter"/>
</dbReference>
<dbReference type="GO" id="GO:0071222">
    <property type="term" value="P:cellular response to lipopolysaccharide"/>
    <property type="evidence" value="ECO:0007669"/>
    <property type="project" value="TreeGrafter"/>
</dbReference>
<comment type="caution">
    <text evidence="4">The sequence shown here is derived from an EMBL/GenBank/DDBJ whole genome shotgun (WGS) entry which is preliminary data.</text>
</comment>
<keyword evidence="5" id="KW-1185">Reference proteome</keyword>
<sequence length="107" mass="11875">MATPQSLETPQFLHIRDSLQMVWVLKGNSLIAVPSSNNVKPVILALVSCTDQKLKKEEKDNLVYLGIRGMNLCLFCAEIQGQPTLQLKVSGCAAHEGSIVRWTFCFI</sequence>
<gene>
    <name evidence="4" type="ORF">HPG69_011237</name>
</gene>
<dbReference type="AlphaFoldDB" id="A0A7J7FDS7"/>
<evidence type="ECO:0000256" key="2">
    <source>
        <dbReference type="ARBA" id="ARBA00010448"/>
    </source>
</evidence>
<protein>
    <submittedName>
        <fullName evidence="4">Uncharacterized protein</fullName>
    </submittedName>
</protein>
<name>A0A7J7FDS7_DICBM</name>
<proteinExistence type="inferred from homology"/>